<dbReference type="InterPro" id="IPR041347">
    <property type="entry name" value="MftR_C"/>
</dbReference>
<protein>
    <recommendedName>
        <fullName evidence="2">MftR C-terminal domain-containing protein</fullName>
    </recommendedName>
</protein>
<evidence type="ECO:0000313" key="4">
    <source>
        <dbReference type="Proteomes" id="UP000664109"/>
    </source>
</evidence>
<accession>A0ABS2UID1</accession>
<feature type="domain" description="MftR C-terminal" evidence="2">
    <location>
        <begin position="89"/>
        <end position="143"/>
    </location>
</feature>
<feature type="compositionally biased region" description="Low complexity" evidence="1">
    <location>
        <begin position="13"/>
        <end position="53"/>
    </location>
</feature>
<dbReference type="EMBL" id="JAFEJA010000001">
    <property type="protein sequence ID" value="MBM9617365.1"/>
    <property type="molecule type" value="Genomic_DNA"/>
</dbReference>
<proteinExistence type="predicted"/>
<dbReference type="Proteomes" id="UP000664109">
    <property type="component" value="Unassembled WGS sequence"/>
</dbReference>
<gene>
    <name evidence="3" type="ORF">JE024_01190</name>
</gene>
<evidence type="ECO:0000313" key="3">
    <source>
        <dbReference type="EMBL" id="MBM9617365.1"/>
    </source>
</evidence>
<comment type="caution">
    <text evidence="3">The sequence shown here is derived from an EMBL/GenBank/DDBJ whole genome shotgun (WGS) entry which is preliminary data.</text>
</comment>
<name>A0ABS2UID1_9ACTN</name>
<dbReference type="Pfam" id="PF17754">
    <property type="entry name" value="TetR_C_14"/>
    <property type="match status" value="1"/>
</dbReference>
<organism evidence="3 4">
    <name type="scientific">Streptomyces zhihengii</name>
    <dbReference type="NCBI Taxonomy" id="1818004"/>
    <lineage>
        <taxon>Bacteria</taxon>
        <taxon>Bacillati</taxon>
        <taxon>Actinomycetota</taxon>
        <taxon>Actinomycetes</taxon>
        <taxon>Kitasatosporales</taxon>
        <taxon>Streptomycetaceae</taxon>
        <taxon>Streptomyces</taxon>
    </lineage>
</organism>
<keyword evidence="4" id="KW-1185">Reference proteome</keyword>
<dbReference type="Gene3D" id="1.10.357.10">
    <property type="entry name" value="Tetracycline Repressor, domain 2"/>
    <property type="match status" value="1"/>
</dbReference>
<evidence type="ECO:0000256" key="1">
    <source>
        <dbReference type="SAM" id="MobiDB-lite"/>
    </source>
</evidence>
<evidence type="ECO:0000259" key="2">
    <source>
        <dbReference type="Pfam" id="PF17754"/>
    </source>
</evidence>
<sequence length="152" mass="15013">MADELDLADVLAARMEHAGPAAGPEADPAQGPGHPDNPAAGAAPPEHPAGTAPVTEDPGVTAAGPEHPAGTAAPPLAGDAQGTPDPCTAGRDGGPGSELYPRLLAAVGAAAVRVAVEHWCARRDRLAFTDVFRRTFDLLAAGLAQPPGAGAD</sequence>
<feature type="region of interest" description="Disordered" evidence="1">
    <location>
        <begin position="13"/>
        <end position="98"/>
    </location>
</feature>
<reference evidence="3 4" key="1">
    <citation type="journal article" date="2016" name="Arch. Microbiol.">
        <title>Streptomyces zhihengii sp. nov., isolated from rhizospheric soil of Psammosilene tunicoides.</title>
        <authorList>
            <person name="Huang M.J."/>
            <person name="Fei J.J."/>
            <person name="Salam N."/>
            <person name="Kim C.J."/>
            <person name="Hozzein W.N."/>
            <person name="Xiao M."/>
            <person name="Huang H.Q."/>
            <person name="Li W.J."/>
        </authorList>
    </citation>
    <scope>NUCLEOTIDE SEQUENCE [LARGE SCALE GENOMIC DNA]</scope>
    <source>
        <strain evidence="3 4">YIM T102</strain>
    </source>
</reference>